<feature type="compositionally biased region" description="Low complexity" evidence="1">
    <location>
        <begin position="1"/>
        <end position="13"/>
    </location>
</feature>
<feature type="compositionally biased region" description="Low complexity" evidence="1">
    <location>
        <begin position="149"/>
        <end position="164"/>
    </location>
</feature>
<feature type="region of interest" description="Disordered" evidence="1">
    <location>
        <begin position="1"/>
        <end position="27"/>
    </location>
</feature>
<dbReference type="EMBL" id="JAEHOE010000119">
    <property type="protein sequence ID" value="KAG2485992.1"/>
    <property type="molecule type" value="Genomic_DNA"/>
</dbReference>
<accession>A0A835XME2</accession>
<comment type="caution">
    <text evidence="3">The sequence shown here is derived from an EMBL/GenBank/DDBJ whole genome shotgun (WGS) entry which is preliminary data.</text>
</comment>
<dbReference type="OrthoDB" id="535741at2759"/>
<evidence type="ECO:0000256" key="1">
    <source>
        <dbReference type="SAM" id="MobiDB-lite"/>
    </source>
</evidence>
<dbReference type="InterPro" id="IPR008752">
    <property type="entry name" value="Peptidase_M11"/>
</dbReference>
<keyword evidence="4" id="KW-1185">Reference proteome</keyword>
<feature type="region of interest" description="Disordered" evidence="1">
    <location>
        <begin position="116"/>
        <end position="170"/>
    </location>
</feature>
<evidence type="ECO:0000259" key="2">
    <source>
        <dbReference type="Pfam" id="PF05548"/>
    </source>
</evidence>
<gene>
    <name evidence="3" type="ORF">HYH03_015314</name>
</gene>
<organism evidence="3 4">
    <name type="scientific">Edaphochlamys debaryana</name>
    <dbReference type="NCBI Taxonomy" id="47281"/>
    <lineage>
        <taxon>Eukaryota</taxon>
        <taxon>Viridiplantae</taxon>
        <taxon>Chlorophyta</taxon>
        <taxon>core chlorophytes</taxon>
        <taxon>Chlorophyceae</taxon>
        <taxon>CS clade</taxon>
        <taxon>Chlamydomonadales</taxon>
        <taxon>Chlamydomonadales incertae sedis</taxon>
        <taxon>Edaphochlamys</taxon>
    </lineage>
</organism>
<feature type="domain" description="Peptidase M11 gametolysin" evidence="2">
    <location>
        <begin position="235"/>
        <end position="443"/>
    </location>
</feature>
<evidence type="ECO:0000313" key="3">
    <source>
        <dbReference type="EMBL" id="KAG2485992.1"/>
    </source>
</evidence>
<reference evidence="3" key="1">
    <citation type="journal article" date="2020" name="bioRxiv">
        <title>Comparative genomics of Chlamydomonas.</title>
        <authorList>
            <person name="Craig R.J."/>
            <person name="Hasan A.R."/>
            <person name="Ness R.W."/>
            <person name="Keightley P.D."/>
        </authorList>
    </citation>
    <scope>NUCLEOTIDE SEQUENCE</scope>
    <source>
        <strain evidence="3">CCAP 11/70</strain>
    </source>
</reference>
<protein>
    <recommendedName>
        <fullName evidence="2">Peptidase M11 gametolysin domain-containing protein</fullName>
    </recommendedName>
</protein>
<evidence type="ECO:0000313" key="4">
    <source>
        <dbReference type="Proteomes" id="UP000612055"/>
    </source>
</evidence>
<dbReference type="AlphaFoldDB" id="A0A835XME2"/>
<name>A0A835XME2_9CHLO</name>
<sequence>MFAAACAAPTALAKKAEPKAEQTASPEGMKTLDGTIEVQTDDRWGRRVYMALNSGRHVGEQRELAFVDGPPKPLLLTGALVRVYLDPTTALAADPLPVRYIEVLQLPRSATAMYPMRTQTGSSSGGGLAGEPEVLGNGTASGINATLPGGSTNSSSSNNSSNGNGSAGGNSGVAPVRFSSVTVLLSVCGQKPNVTAEDFRKQWYHSGSDDLPSALAAIRSGSGLNVSAAAAPPSMERFFETCSYGKVRFRPEDNVVLGPVDVPCTGVSPTSGVPYNASQCKPDDLYGWAAVAEQAVVAALGQAAAERLRHRLLILPQMPACDWKGLAEVGCGDRCYAWIRGGSARTLSTIFHELSHNLGAEHATVLGSGADGGDPTDALGTCCGLRCHIAPHAWQLGWSEPLAQLDAGGLPAGLWRRFSLPAMATSDANMIRISLDWISTQYGTPSSIGAASRAQTSAIELRGDPRDSLTSPPPPPARITAKQAKAAAAAAAAAAVGRPEPPALFISFRTPTGYDIGLDLQSTYKVQVHLFNGTRYGTNGARPQLLARLGASEVFGAPPPPFLPARHAGPPLPDLGGLVLVVRDVGRAGADVALCRPLLLPAEDAGEGEGEGREMVPQSVELNCEDNLDDDCDGLIDAEDPDCGAGVAVLPDPAICNRNGRCEAARGERASTCPQDCPAACGDGLCERDRGESAQGCPQDCRPQCGDGFCDAGRGEDFASCSADCPEDVCGDGVCGSTEDPVTCAADCCAAAAAAARCGDGVCDAFAGESCSSCPADCAGTVADSAKPPPKRGRKQAAGEAASRGGAGAGAGAGVGFCCGADAAELLKLGLGAEAGGCEDARCRRGGLRCRTTCVV</sequence>
<dbReference type="Proteomes" id="UP000612055">
    <property type="component" value="Unassembled WGS sequence"/>
</dbReference>
<proteinExistence type="predicted"/>
<dbReference type="Pfam" id="PF05548">
    <property type="entry name" value="Peptidase_M11"/>
    <property type="match status" value="1"/>
</dbReference>